<organism evidence="2 3">
    <name type="scientific">Rhodocollybia butyracea</name>
    <dbReference type="NCBI Taxonomy" id="206335"/>
    <lineage>
        <taxon>Eukaryota</taxon>
        <taxon>Fungi</taxon>
        <taxon>Dikarya</taxon>
        <taxon>Basidiomycota</taxon>
        <taxon>Agaricomycotina</taxon>
        <taxon>Agaricomycetes</taxon>
        <taxon>Agaricomycetidae</taxon>
        <taxon>Agaricales</taxon>
        <taxon>Marasmiineae</taxon>
        <taxon>Omphalotaceae</taxon>
        <taxon>Rhodocollybia</taxon>
    </lineage>
</organism>
<name>A0A9P5U2V9_9AGAR</name>
<reference evidence="2" key="1">
    <citation type="submission" date="2020-11" db="EMBL/GenBank/DDBJ databases">
        <authorList>
            <consortium name="DOE Joint Genome Institute"/>
            <person name="Ahrendt S."/>
            <person name="Riley R."/>
            <person name="Andreopoulos W."/>
            <person name="Labutti K."/>
            <person name="Pangilinan J."/>
            <person name="Ruiz-Duenas F.J."/>
            <person name="Barrasa J.M."/>
            <person name="Sanchez-Garcia M."/>
            <person name="Camarero S."/>
            <person name="Miyauchi S."/>
            <person name="Serrano A."/>
            <person name="Linde D."/>
            <person name="Babiker R."/>
            <person name="Drula E."/>
            <person name="Ayuso-Fernandez I."/>
            <person name="Pacheco R."/>
            <person name="Padilla G."/>
            <person name="Ferreira P."/>
            <person name="Barriuso J."/>
            <person name="Kellner H."/>
            <person name="Castanera R."/>
            <person name="Alfaro M."/>
            <person name="Ramirez L."/>
            <person name="Pisabarro A.G."/>
            <person name="Kuo A."/>
            <person name="Tritt A."/>
            <person name="Lipzen A."/>
            <person name="He G."/>
            <person name="Yan M."/>
            <person name="Ng V."/>
            <person name="Cullen D."/>
            <person name="Martin F."/>
            <person name="Rosso M.-N."/>
            <person name="Henrissat B."/>
            <person name="Hibbett D."/>
            <person name="Martinez A.T."/>
            <person name="Grigoriev I.V."/>
        </authorList>
    </citation>
    <scope>NUCLEOTIDE SEQUENCE</scope>
    <source>
        <strain evidence="2">AH 40177</strain>
    </source>
</reference>
<accession>A0A9P5U2V9</accession>
<protein>
    <submittedName>
        <fullName evidence="2">Uncharacterized protein</fullName>
    </submittedName>
</protein>
<feature type="chain" id="PRO_5040458474" evidence="1">
    <location>
        <begin position="23"/>
        <end position="193"/>
    </location>
</feature>
<dbReference type="OrthoDB" id="2924425at2759"/>
<sequence length="193" mass="21051">MRSSMLLSLTAALFSIINGVHASPLAPRHDPDIIGECALPPHAHLGRRGPVKIPSGIHPAAKQFIEHMSKATIMHGPAPMFWAGKIDRTGALSIANKVKKVQAIVGTHGAHTVFDVLESEEASHFKGHTAQWKPGVEWAAVCAAFAEYSKPTGKKGFLVFGTEFDPTLRRTFGTTTNGQPSWRMRTLRRSKRI</sequence>
<evidence type="ECO:0000313" key="3">
    <source>
        <dbReference type="Proteomes" id="UP000772434"/>
    </source>
</evidence>
<keyword evidence="1" id="KW-0732">Signal</keyword>
<evidence type="ECO:0000256" key="1">
    <source>
        <dbReference type="SAM" id="SignalP"/>
    </source>
</evidence>
<dbReference type="Proteomes" id="UP000772434">
    <property type="component" value="Unassembled WGS sequence"/>
</dbReference>
<comment type="caution">
    <text evidence="2">The sequence shown here is derived from an EMBL/GenBank/DDBJ whole genome shotgun (WGS) entry which is preliminary data.</text>
</comment>
<proteinExistence type="predicted"/>
<dbReference type="EMBL" id="JADNRY010000126">
    <property type="protein sequence ID" value="KAF9064321.1"/>
    <property type="molecule type" value="Genomic_DNA"/>
</dbReference>
<dbReference type="AlphaFoldDB" id="A0A9P5U2V9"/>
<feature type="signal peptide" evidence="1">
    <location>
        <begin position="1"/>
        <end position="22"/>
    </location>
</feature>
<evidence type="ECO:0000313" key="2">
    <source>
        <dbReference type="EMBL" id="KAF9064321.1"/>
    </source>
</evidence>
<keyword evidence="3" id="KW-1185">Reference proteome</keyword>
<gene>
    <name evidence="2" type="ORF">BDP27DRAFT_1367301</name>
</gene>